<comment type="similarity">
    <text evidence="1">Belongs to the short-chain dehydrogenases/reductases (SDR) family.</text>
</comment>
<dbReference type="GeneID" id="41971232"/>
<organism evidence="5 6">
    <name type="scientific">Thyridium curvatum</name>
    <dbReference type="NCBI Taxonomy" id="1093900"/>
    <lineage>
        <taxon>Eukaryota</taxon>
        <taxon>Fungi</taxon>
        <taxon>Dikarya</taxon>
        <taxon>Ascomycota</taxon>
        <taxon>Pezizomycotina</taxon>
        <taxon>Sordariomycetes</taxon>
        <taxon>Sordariomycetidae</taxon>
        <taxon>Thyridiales</taxon>
        <taxon>Thyridiaceae</taxon>
        <taxon>Thyridium</taxon>
    </lineage>
</organism>
<evidence type="ECO:0000256" key="4">
    <source>
        <dbReference type="SAM" id="MobiDB-lite"/>
    </source>
</evidence>
<dbReference type="InterPro" id="IPR036291">
    <property type="entry name" value="NAD(P)-bd_dom_sf"/>
</dbReference>
<gene>
    <name evidence="5" type="ORF">E0L32_003785</name>
</gene>
<dbReference type="SUPFAM" id="SSF51735">
    <property type="entry name" value="NAD(P)-binding Rossmann-fold domains"/>
    <property type="match status" value="1"/>
</dbReference>
<dbReference type="PANTHER" id="PTHR43180">
    <property type="entry name" value="3-OXOACYL-(ACYL-CARRIER-PROTEIN) REDUCTASE (AFU_ORTHOLOGUE AFUA_6G11210)"/>
    <property type="match status" value="1"/>
</dbReference>
<dbReference type="OrthoDB" id="498125at2759"/>
<dbReference type="PRINTS" id="PR00081">
    <property type="entry name" value="GDHRDH"/>
</dbReference>
<comment type="caution">
    <text evidence="5">The sequence shown here is derived from an EMBL/GenBank/DDBJ whole genome shotgun (WGS) entry which is preliminary data.</text>
</comment>
<dbReference type="RefSeq" id="XP_030998202.1">
    <property type="nucleotide sequence ID" value="XM_031138123.1"/>
</dbReference>
<evidence type="ECO:0000256" key="3">
    <source>
        <dbReference type="ARBA" id="ARBA00023002"/>
    </source>
</evidence>
<keyword evidence="2" id="KW-0521">NADP</keyword>
<reference evidence="5 6" key="1">
    <citation type="submission" date="2019-06" db="EMBL/GenBank/DDBJ databases">
        <title>Draft genome sequence of the filamentous fungus Phialemoniopsis curvata isolated from diesel fuel.</title>
        <authorList>
            <person name="Varaljay V.A."/>
            <person name="Lyon W.J."/>
            <person name="Crouch A.L."/>
            <person name="Drake C.E."/>
            <person name="Hollomon J.M."/>
            <person name="Nadeau L.J."/>
            <person name="Nunn H.S."/>
            <person name="Stevenson B.S."/>
            <person name="Bojanowski C.L."/>
            <person name="Crookes-Goodson W.J."/>
        </authorList>
    </citation>
    <scope>NUCLEOTIDE SEQUENCE [LARGE SCALE GENOMIC DNA]</scope>
    <source>
        <strain evidence="5 6">D216</strain>
    </source>
</reference>
<keyword evidence="6" id="KW-1185">Reference proteome</keyword>
<dbReference type="InterPro" id="IPR020904">
    <property type="entry name" value="Sc_DH/Rdtase_CS"/>
</dbReference>
<dbReference type="InterPro" id="IPR002347">
    <property type="entry name" value="SDR_fam"/>
</dbReference>
<dbReference type="Proteomes" id="UP000319257">
    <property type="component" value="Unassembled WGS sequence"/>
</dbReference>
<sequence length="350" mass="37689">MATPETPKVDLDHLKGKTILITGGASGFGAAFARKWASHGANIIIGDMSDAAGESLVAELRSSTGSQNHCYQHCDVTDWQSQVALFKLAVKQSPSGHIDAVVPNAGISGDTNSSPGNFEDPQGLDGDDPAPPRLKILDVNLTGVMYTVHLAMFWLAKNNTEKAQGKNENQPEGTRDRHILLIGSVASLTPLVGAAQYTASKHAVTGLFRSLRGTAFHRGIRINLLCPHFVKTGLLSDGVMLILAGGGLGEVSDVVEAGTQFMADKTAYGRSVVIGPKLKVEDGDDGEMRLVEIPSAEGEEGKGIWDCFAHDYQSTEAFFYRYTRLLIAFAKMRGWAGWAKDVFNVVFRRK</sequence>
<keyword evidence="3" id="KW-0560">Oxidoreductase</keyword>
<accession>A0A507BHM0</accession>
<dbReference type="STRING" id="1093900.A0A507BHM0"/>
<name>A0A507BHM0_9PEZI</name>
<evidence type="ECO:0000256" key="2">
    <source>
        <dbReference type="ARBA" id="ARBA00022857"/>
    </source>
</evidence>
<dbReference type="Pfam" id="PF00106">
    <property type="entry name" value="adh_short"/>
    <property type="match status" value="1"/>
</dbReference>
<evidence type="ECO:0000313" key="6">
    <source>
        <dbReference type="Proteomes" id="UP000319257"/>
    </source>
</evidence>
<protein>
    <submittedName>
        <fullName evidence="5">Uncharacterized protein</fullName>
    </submittedName>
</protein>
<feature type="region of interest" description="Disordered" evidence="4">
    <location>
        <begin position="101"/>
        <end position="131"/>
    </location>
</feature>
<dbReference type="PANTHER" id="PTHR43180:SF16">
    <property type="entry name" value="BACILYSIN BIOSYNTHESIS OXIDOREDUCTASE BACC"/>
    <property type="match status" value="1"/>
</dbReference>
<evidence type="ECO:0000313" key="5">
    <source>
        <dbReference type="EMBL" id="TPX16491.1"/>
    </source>
</evidence>
<evidence type="ECO:0000256" key="1">
    <source>
        <dbReference type="ARBA" id="ARBA00006484"/>
    </source>
</evidence>
<dbReference type="PROSITE" id="PS00061">
    <property type="entry name" value="ADH_SHORT"/>
    <property type="match status" value="1"/>
</dbReference>
<dbReference type="InParanoid" id="A0A507BHM0"/>
<dbReference type="AlphaFoldDB" id="A0A507BHM0"/>
<dbReference type="GO" id="GO:0016491">
    <property type="term" value="F:oxidoreductase activity"/>
    <property type="evidence" value="ECO:0007669"/>
    <property type="project" value="UniProtKB-KW"/>
</dbReference>
<dbReference type="Gene3D" id="3.40.50.720">
    <property type="entry name" value="NAD(P)-binding Rossmann-like Domain"/>
    <property type="match status" value="1"/>
</dbReference>
<dbReference type="EMBL" id="SKBQ01000017">
    <property type="protein sequence ID" value="TPX16491.1"/>
    <property type="molecule type" value="Genomic_DNA"/>
</dbReference>
<proteinExistence type="inferred from homology"/>